<evidence type="ECO:0007829" key="5">
    <source>
        <dbReference type="ProteomicsDB" id="A0A0P0WT68"/>
    </source>
</evidence>
<gene>
    <name evidence="2" type="ordered locus">Os06g0155300</name>
    <name evidence="2" type="ORF">OSNPB_060155300</name>
</gene>
<reference evidence="3" key="1">
    <citation type="journal article" date="2005" name="Nature">
        <title>The map-based sequence of the rice genome.</title>
        <authorList>
            <consortium name="International rice genome sequencing project (IRGSP)"/>
            <person name="Matsumoto T."/>
            <person name="Wu J."/>
            <person name="Kanamori H."/>
            <person name="Katayose Y."/>
            <person name="Fujisawa M."/>
            <person name="Namiki N."/>
            <person name="Mizuno H."/>
            <person name="Yamamoto K."/>
            <person name="Antonio B.A."/>
            <person name="Baba T."/>
            <person name="Sakata K."/>
            <person name="Nagamura Y."/>
            <person name="Aoki H."/>
            <person name="Arikawa K."/>
            <person name="Arita K."/>
            <person name="Bito T."/>
            <person name="Chiden Y."/>
            <person name="Fujitsuka N."/>
            <person name="Fukunaka R."/>
            <person name="Hamada M."/>
            <person name="Harada C."/>
            <person name="Hayashi A."/>
            <person name="Hijishita S."/>
            <person name="Honda M."/>
            <person name="Hosokawa S."/>
            <person name="Ichikawa Y."/>
            <person name="Idonuma A."/>
            <person name="Iijima M."/>
            <person name="Ikeda M."/>
            <person name="Ikeno M."/>
            <person name="Ito K."/>
            <person name="Ito S."/>
            <person name="Ito T."/>
            <person name="Ito Y."/>
            <person name="Ito Y."/>
            <person name="Iwabuchi A."/>
            <person name="Kamiya K."/>
            <person name="Karasawa W."/>
            <person name="Kurita K."/>
            <person name="Katagiri S."/>
            <person name="Kikuta A."/>
            <person name="Kobayashi H."/>
            <person name="Kobayashi N."/>
            <person name="Machita K."/>
            <person name="Maehara T."/>
            <person name="Masukawa M."/>
            <person name="Mizubayashi T."/>
            <person name="Mukai Y."/>
            <person name="Nagasaki H."/>
            <person name="Nagata Y."/>
            <person name="Naito S."/>
            <person name="Nakashima M."/>
            <person name="Nakama Y."/>
            <person name="Nakamichi Y."/>
            <person name="Nakamura M."/>
            <person name="Meguro A."/>
            <person name="Negishi M."/>
            <person name="Ohta I."/>
            <person name="Ohta T."/>
            <person name="Okamoto M."/>
            <person name="Ono N."/>
            <person name="Saji S."/>
            <person name="Sakaguchi M."/>
            <person name="Sakai K."/>
            <person name="Shibata M."/>
            <person name="Shimokawa T."/>
            <person name="Song J."/>
            <person name="Takazaki Y."/>
            <person name="Terasawa K."/>
            <person name="Tsugane M."/>
            <person name="Tsuji K."/>
            <person name="Ueda S."/>
            <person name="Waki K."/>
            <person name="Yamagata H."/>
            <person name="Yamamoto M."/>
            <person name="Yamamoto S."/>
            <person name="Yamane H."/>
            <person name="Yoshiki S."/>
            <person name="Yoshihara R."/>
            <person name="Yukawa K."/>
            <person name="Zhong H."/>
            <person name="Yano M."/>
            <person name="Yuan Q."/>
            <person name="Ouyang S."/>
            <person name="Liu J."/>
            <person name="Jones K.M."/>
            <person name="Gansberger K."/>
            <person name="Moffat K."/>
            <person name="Hill J."/>
            <person name="Bera J."/>
            <person name="Fadrosh D."/>
            <person name="Jin S."/>
            <person name="Johri S."/>
            <person name="Kim M."/>
            <person name="Overton L."/>
            <person name="Reardon M."/>
            <person name="Tsitrin T."/>
            <person name="Vuong H."/>
            <person name="Weaver B."/>
            <person name="Ciecko A."/>
            <person name="Tallon L."/>
            <person name="Jackson J."/>
            <person name="Pai G."/>
            <person name="Aken S.V."/>
            <person name="Utterback T."/>
            <person name="Reidmuller S."/>
            <person name="Feldblyum T."/>
            <person name="Hsiao J."/>
            <person name="Zismann V."/>
            <person name="Iobst S."/>
            <person name="de Vazeille A.R."/>
            <person name="Buell C.R."/>
            <person name="Ying K."/>
            <person name="Li Y."/>
            <person name="Lu T."/>
            <person name="Huang Y."/>
            <person name="Zhao Q."/>
            <person name="Feng Q."/>
            <person name="Zhang L."/>
            <person name="Zhu J."/>
            <person name="Weng Q."/>
            <person name="Mu J."/>
            <person name="Lu Y."/>
            <person name="Fan D."/>
            <person name="Liu Y."/>
            <person name="Guan J."/>
            <person name="Zhang Y."/>
            <person name="Yu S."/>
            <person name="Liu X."/>
            <person name="Zhang Y."/>
            <person name="Hong G."/>
            <person name="Han B."/>
            <person name="Choisne N."/>
            <person name="Demange N."/>
            <person name="Orjeda G."/>
            <person name="Samain S."/>
            <person name="Cattolico L."/>
            <person name="Pelletier E."/>
            <person name="Couloux A."/>
            <person name="Segurens B."/>
            <person name="Wincker P."/>
            <person name="D'Hont A."/>
            <person name="Scarpelli C."/>
            <person name="Weissenbach J."/>
            <person name="Salanoubat M."/>
            <person name="Quetier F."/>
            <person name="Yu Y."/>
            <person name="Kim H.R."/>
            <person name="Rambo T."/>
            <person name="Currie J."/>
            <person name="Collura K."/>
            <person name="Luo M."/>
            <person name="Yang T."/>
            <person name="Ammiraju J.S.S."/>
            <person name="Engler F."/>
            <person name="Soderlund C."/>
            <person name="Wing R.A."/>
            <person name="Palmer L.E."/>
            <person name="de la Bastide M."/>
            <person name="Spiegel L."/>
            <person name="Nascimento L."/>
            <person name="Zutavern T."/>
            <person name="O'Shaughnessy A."/>
            <person name="Dike S."/>
            <person name="Dedhia N."/>
            <person name="Preston R."/>
            <person name="Balija V."/>
            <person name="McCombie W.R."/>
            <person name="Chow T."/>
            <person name="Chen H."/>
            <person name="Chung M."/>
            <person name="Chen C."/>
            <person name="Shaw J."/>
            <person name="Wu H."/>
            <person name="Hsiao K."/>
            <person name="Chao Y."/>
            <person name="Chu M."/>
            <person name="Cheng C."/>
            <person name="Hour A."/>
            <person name="Lee P."/>
            <person name="Lin S."/>
            <person name="Lin Y."/>
            <person name="Liou J."/>
            <person name="Liu S."/>
            <person name="Hsing Y."/>
            <person name="Raghuvanshi S."/>
            <person name="Mohanty A."/>
            <person name="Bharti A.K."/>
            <person name="Gaur A."/>
            <person name="Gupta V."/>
            <person name="Kumar D."/>
            <person name="Ravi V."/>
            <person name="Vij S."/>
            <person name="Kapur A."/>
            <person name="Khurana P."/>
            <person name="Khurana P."/>
            <person name="Khurana J.P."/>
            <person name="Tyagi A.K."/>
            <person name="Gaikwad K."/>
            <person name="Singh A."/>
            <person name="Dalal V."/>
            <person name="Srivastava S."/>
            <person name="Dixit A."/>
            <person name="Pal A.K."/>
            <person name="Ghazi I.A."/>
            <person name="Yadav M."/>
            <person name="Pandit A."/>
            <person name="Bhargava A."/>
            <person name="Sureshbabu K."/>
            <person name="Batra K."/>
            <person name="Sharma T.R."/>
            <person name="Mohapatra T."/>
            <person name="Singh N.K."/>
            <person name="Messing J."/>
            <person name="Nelson A.B."/>
            <person name="Fuks G."/>
            <person name="Kavchok S."/>
            <person name="Keizer G."/>
            <person name="Linton E."/>
            <person name="Llaca V."/>
            <person name="Song R."/>
            <person name="Tanyolac B."/>
            <person name="Young S."/>
            <person name="Ho-Il K."/>
            <person name="Hahn J.H."/>
            <person name="Sangsakoo G."/>
            <person name="Vanavichit A."/>
            <person name="de Mattos Luiz.A.T."/>
            <person name="Zimmer P.D."/>
            <person name="Malone G."/>
            <person name="Dellagostin O."/>
            <person name="de Oliveira A.C."/>
            <person name="Bevan M."/>
            <person name="Bancroft I."/>
            <person name="Minx P."/>
            <person name="Cordum H."/>
            <person name="Wilson R."/>
            <person name="Cheng Z."/>
            <person name="Jin W."/>
            <person name="Jiang J."/>
            <person name="Leong S.A."/>
            <person name="Iwama H."/>
            <person name="Gojobori T."/>
            <person name="Itoh T."/>
            <person name="Niimura Y."/>
            <person name="Fujii Y."/>
            <person name="Habara T."/>
            <person name="Sakai H."/>
            <person name="Sato Y."/>
            <person name="Wilson G."/>
            <person name="Kumar K."/>
            <person name="McCouch S."/>
            <person name="Juretic N."/>
            <person name="Hoen D."/>
            <person name="Wright S."/>
            <person name="Bruskiewich R."/>
            <person name="Bureau T."/>
            <person name="Miyao A."/>
            <person name="Hirochika H."/>
            <person name="Nishikawa T."/>
            <person name="Kadowaki K."/>
            <person name="Sugiura M."/>
            <person name="Burr B."/>
            <person name="Sasaki T."/>
        </authorList>
    </citation>
    <scope>NUCLEOTIDE SEQUENCE [LARGE SCALE GENOMIC DNA]</scope>
    <source>
        <strain evidence="3">cv. Nipponbare</strain>
    </source>
</reference>
<keyword evidence="4 5" id="KW-1267">Proteomics identification</keyword>
<dbReference type="AlphaFoldDB" id="A0A0P0WT68"/>
<reference evidence="2 3" key="2">
    <citation type="journal article" date="2013" name="Plant Cell Physiol.">
        <title>Rice Annotation Project Database (RAP-DB): an integrative and interactive database for rice genomics.</title>
        <authorList>
            <person name="Sakai H."/>
            <person name="Lee S.S."/>
            <person name="Tanaka T."/>
            <person name="Numa H."/>
            <person name="Kim J."/>
            <person name="Kawahara Y."/>
            <person name="Wakimoto H."/>
            <person name="Yang C.C."/>
            <person name="Iwamoto M."/>
            <person name="Abe T."/>
            <person name="Yamada Y."/>
            <person name="Muto A."/>
            <person name="Inokuchi H."/>
            <person name="Ikemura T."/>
            <person name="Matsumoto T."/>
            <person name="Sasaki T."/>
            <person name="Itoh T."/>
        </authorList>
    </citation>
    <scope>NUCLEOTIDE SEQUENCE [LARGE SCALE GENOMIC DNA]</scope>
    <source>
        <strain evidence="3">cv. Nipponbare</strain>
    </source>
</reference>
<evidence type="ECO:0007829" key="4">
    <source>
        <dbReference type="PeptideAtlas" id="A0A0P0WT68"/>
    </source>
</evidence>
<feature type="region of interest" description="Disordered" evidence="1">
    <location>
        <begin position="1"/>
        <end position="119"/>
    </location>
</feature>
<organism evidence="2 3">
    <name type="scientific">Oryza sativa subsp. japonica</name>
    <name type="common">Rice</name>
    <dbReference type="NCBI Taxonomy" id="39947"/>
    <lineage>
        <taxon>Eukaryota</taxon>
        <taxon>Viridiplantae</taxon>
        <taxon>Streptophyta</taxon>
        <taxon>Embryophyta</taxon>
        <taxon>Tracheophyta</taxon>
        <taxon>Spermatophyta</taxon>
        <taxon>Magnoliopsida</taxon>
        <taxon>Liliopsida</taxon>
        <taxon>Poales</taxon>
        <taxon>Poaceae</taxon>
        <taxon>BOP clade</taxon>
        <taxon>Oryzoideae</taxon>
        <taxon>Oryzeae</taxon>
        <taxon>Oryzinae</taxon>
        <taxon>Oryza</taxon>
        <taxon>Oryza sativa</taxon>
    </lineage>
</organism>
<keyword evidence="3" id="KW-1185">Reference proteome</keyword>
<dbReference type="EMBL" id="AP014962">
    <property type="protein sequence ID" value="BAS96235.1"/>
    <property type="molecule type" value="Genomic_DNA"/>
</dbReference>
<name>A0A0P0WT68_ORYSJ</name>
<evidence type="ECO:0000313" key="2">
    <source>
        <dbReference type="EMBL" id="BAS96235.1"/>
    </source>
</evidence>
<proteinExistence type="evidence at protein level"/>
<accession>A0A0P0WT68</accession>
<feature type="non-terminal residue" evidence="2">
    <location>
        <position position="1"/>
    </location>
</feature>
<evidence type="ECO:0000256" key="1">
    <source>
        <dbReference type="SAM" id="MobiDB-lite"/>
    </source>
</evidence>
<dbReference type="ExpressionAtlas" id="A0A0P0WT68">
    <property type="expression patterns" value="baseline and differential"/>
</dbReference>
<protein>
    <submittedName>
        <fullName evidence="2">Os06g0155300 protein</fullName>
    </submittedName>
</protein>
<evidence type="ECO:0000313" key="3">
    <source>
        <dbReference type="Proteomes" id="UP000059680"/>
    </source>
</evidence>
<sequence>KGQAKKENASTNPSALKLQGSISLSNNINDRKAPKKKSSPSPPDQKKPVAASPPDQKKPVALSPPDHKKTVTPSPPDQKKPVARVQKAKAAGPPKAKPKDMKGGQQKKQQQLEVPSLSV</sequence>
<dbReference type="Gramene" id="Os06t0155300-02">
    <property type="protein sequence ID" value="Os06t0155300-02"/>
    <property type="gene ID" value="Os06g0155300"/>
</dbReference>
<feature type="compositionally biased region" description="Polar residues" evidence="1">
    <location>
        <begin position="9"/>
        <end position="28"/>
    </location>
</feature>
<dbReference type="Proteomes" id="UP000059680">
    <property type="component" value="Chromosome 6"/>
</dbReference>
<reference evidence="2 3" key="3">
    <citation type="journal article" date="2013" name="Rice">
        <title>Improvement of the Oryza sativa Nipponbare reference genome using next generation sequence and optical map data.</title>
        <authorList>
            <person name="Kawahara Y."/>
            <person name="de la Bastide M."/>
            <person name="Hamilton J.P."/>
            <person name="Kanamori H."/>
            <person name="McCombie W.R."/>
            <person name="Ouyang S."/>
            <person name="Schwartz D.C."/>
            <person name="Tanaka T."/>
            <person name="Wu J."/>
            <person name="Zhou S."/>
            <person name="Childs K.L."/>
            <person name="Davidson R.M."/>
            <person name="Lin H."/>
            <person name="Quesada-Ocampo L."/>
            <person name="Vaillancourt B."/>
            <person name="Sakai H."/>
            <person name="Lee S.S."/>
            <person name="Kim J."/>
            <person name="Numa H."/>
            <person name="Itoh T."/>
            <person name="Buell C.R."/>
            <person name="Matsumoto T."/>
        </authorList>
    </citation>
    <scope>NUCLEOTIDE SEQUENCE [LARGE SCALE GENOMIC DNA]</scope>
    <source>
        <strain evidence="3">cv. Nipponbare</strain>
    </source>
</reference>